<dbReference type="Proteomes" id="UP001165960">
    <property type="component" value="Unassembled WGS sequence"/>
</dbReference>
<protein>
    <submittedName>
        <fullName evidence="1">Uncharacterized protein</fullName>
    </submittedName>
</protein>
<dbReference type="EMBL" id="QTSX02006415">
    <property type="protein sequence ID" value="KAJ9055040.1"/>
    <property type="molecule type" value="Genomic_DNA"/>
</dbReference>
<evidence type="ECO:0000313" key="2">
    <source>
        <dbReference type="Proteomes" id="UP001165960"/>
    </source>
</evidence>
<organism evidence="1 2">
    <name type="scientific">Entomophthora muscae</name>
    <dbReference type="NCBI Taxonomy" id="34485"/>
    <lineage>
        <taxon>Eukaryota</taxon>
        <taxon>Fungi</taxon>
        <taxon>Fungi incertae sedis</taxon>
        <taxon>Zoopagomycota</taxon>
        <taxon>Entomophthoromycotina</taxon>
        <taxon>Entomophthoromycetes</taxon>
        <taxon>Entomophthorales</taxon>
        <taxon>Entomophthoraceae</taxon>
        <taxon>Entomophthora</taxon>
    </lineage>
</organism>
<reference evidence="1" key="1">
    <citation type="submission" date="2022-04" db="EMBL/GenBank/DDBJ databases">
        <title>Genome of the entomopathogenic fungus Entomophthora muscae.</title>
        <authorList>
            <person name="Elya C."/>
            <person name="Lovett B.R."/>
            <person name="Lee E."/>
            <person name="Macias A.M."/>
            <person name="Hajek A.E."/>
            <person name="De Bivort B.L."/>
            <person name="Kasson M.T."/>
            <person name="De Fine Licht H.H."/>
            <person name="Stajich J.E."/>
        </authorList>
    </citation>
    <scope>NUCLEOTIDE SEQUENCE</scope>
    <source>
        <strain evidence="1">Berkeley</strain>
    </source>
</reference>
<sequence length="67" mass="7353">MRLLEQLELSSPSLPGGQEIEMPLEMYSSPLIWLNPFHIPGKWGTGSSSLTTRTTVTGSELNHLANT</sequence>
<keyword evidence="2" id="KW-1185">Reference proteome</keyword>
<name>A0ACC2RY88_9FUNG</name>
<gene>
    <name evidence="1" type="ORF">DSO57_1008384</name>
</gene>
<evidence type="ECO:0000313" key="1">
    <source>
        <dbReference type="EMBL" id="KAJ9055040.1"/>
    </source>
</evidence>
<proteinExistence type="predicted"/>
<comment type="caution">
    <text evidence="1">The sequence shown here is derived from an EMBL/GenBank/DDBJ whole genome shotgun (WGS) entry which is preliminary data.</text>
</comment>
<accession>A0ACC2RY88</accession>